<organism evidence="2 3">
    <name type="scientific">Portunus trituberculatus</name>
    <name type="common">Swimming crab</name>
    <name type="synonym">Neptunus trituberculatus</name>
    <dbReference type="NCBI Taxonomy" id="210409"/>
    <lineage>
        <taxon>Eukaryota</taxon>
        <taxon>Metazoa</taxon>
        <taxon>Ecdysozoa</taxon>
        <taxon>Arthropoda</taxon>
        <taxon>Crustacea</taxon>
        <taxon>Multicrustacea</taxon>
        <taxon>Malacostraca</taxon>
        <taxon>Eumalacostraca</taxon>
        <taxon>Eucarida</taxon>
        <taxon>Decapoda</taxon>
        <taxon>Pleocyemata</taxon>
        <taxon>Brachyura</taxon>
        <taxon>Eubrachyura</taxon>
        <taxon>Portunoidea</taxon>
        <taxon>Portunidae</taxon>
        <taxon>Portuninae</taxon>
        <taxon>Portunus</taxon>
    </lineage>
</organism>
<feature type="compositionally biased region" description="Basic and acidic residues" evidence="1">
    <location>
        <begin position="57"/>
        <end position="82"/>
    </location>
</feature>
<protein>
    <submittedName>
        <fullName evidence="2">Uncharacterized protein</fullName>
    </submittedName>
</protein>
<feature type="region of interest" description="Disordered" evidence="1">
    <location>
        <begin position="45"/>
        <end position="93"/>
    </location>
</feature>
<proteinExistence type="predicted"/>
<keyword evidence="3" id="KW-1185">Reference proteome</keyword>
<dbReference type="AlphaFoldDB" id="A0A5B7E705"/>
<feature type="compositionally biased region" description="Polar residues" evidence="1">
    <location>
        <begin position="45"/>
        <end position="56"/>
    </location>
</feature>
<reference evidence="2 3" key="1">
    <citation type="submission" date="2019-05" db="EMBL/GenBank/DDBJ databases">
        <title>Another draft genome of Portunus trituberculatus and its Hox gene families provides insights of decapod evolution.</title>
        <authorList>
            <person name="Jeong J.-H."/>
            <person name="Song I."/>
            <person name="Kim S."/>
            <person name="Choi T."/>
            <person name="Kim D."/>
            <person name="Ryu S."/>
            <person name="Kim W."/>
        </authorList>
    </citation>
    <scope>NUCLEOTIDE SEQUENCE [LARGE SCALE GENOMIC DNA]</scope>
    <source>
        <tissue evidence="2">Muscle</tissue>
    </source>
</reference>
<accession>A0A5B7E705</accession>
<evidence type="ECO:0000256" key="1">
    <source>
        <dbReference type="SAM" id="MobiDB-lite"/>
    </source>
</evidence>
<name>A0A5B7E705_PORTR</name>
<gene>
    <name evidence="2" type="ORF">E2C01_022421</name>
</gene>
<dbReference type="Proteomes" id="UP000324222">
    <property type="component" value="Unassembled WGS sequence"/>
</dbReference>
<evidence type="ECO:0000313" key="2">
    <source>
        <dbReference type="EMBL" id="MPC29199.1"/>
    </source>
</evidence>
<comment type="caution">
    <text evidence="2">The sequence shown here is derived from an EMBL/GenBank/DDBJ whole genome shotgun (WGS) entry which is preliminary data.</text>
</comment>
<dbReference type="EMBL" id="VSRR010002032">
    <property type="protein sequence ID" value="MPC29199.1"/>
    <property type="molecule type" value="Genomic_DNA"/>
</dbReference>
<evidence type="ECO:0000313" key="3">
    <source>
        <dbReference type="Proteomes" id="UP000324222"/>
    </source>
</evidence>
<sequence length="192" mass="20835">MEGSRGTGLQGIADAAEHTLPGRVQDTARQHTGHQRQCSTSERCCLSTTGGTQARNTLKEPARSSKEGRNSQVRDRTDRHDPQASITRTAGDSSDRKDKLCVKVEVVVALPSTPVCHSTAGAILCLLSVMVCHLPLSTQTFPSSVPGVCLPTLHDLWRVRALRYIEQGIMKCDYSENDVAIHSEASCVVCHE</sequence>